<dbReference type="EMBL" id="JAWJWE010000036">
    <property type="protein sequence ID" value="KAK6628283.1"/>
    <property type="molecule type" value="Genomic_DNA"/>
</dbReference>
<evidence type="ECO:0000313" key="7">
    <source>
        <dbReference type="Proteomes" id="UP001372834"/>
    </source>
</evidence>
<dbReference type="PROSITE" id="PS50088">
    <property type="entry name" value="ANK_REPEAT"/>
    <property type="match status" value="4"/>
</dbReference>
<feature type="repeat" description="ANK" evidence="3">
    <location>
        <begin position="143"/>
        <end position="175"/>
    </location>
</feature>
<dbReference type="InterPro" id="IPR036770">
    <property type="entry name" value="Ankyrin_rpt-contain_sf"/>
</dbReference>
<accession>A0AAN8RVP2</accession>
<feature type="region of interest" description="Disordered" evidence="5">
    <location>
        <begin position="837"/>
        <end position="903"/>
    </location>
</feature>
<dbReference type="Pfam" id="PF12796">
    <property type="entry name" value="Ank_2"/>
    <property type="match status" value="2"/>
</dbReference>
<feature type="compositionally biased region" description="Basic and acidic residues" evidence="5">
    <location>
        <begin position="440"/>
        <end position="461"/>
    </location>
</feature>
<keyword evidence="1" id="KW-0677">Repeat</keyword>
<dbReference type="PRINTS" id="PR01415">
    <property type="entry name" value="ANKYRIN"/>
</dbReference>
<feature type="region of interest" description="Disordered" evidence="5">
    <location>
        <begin position="440"/>
        <end position="475"/>
    </location>
</feature>
<evidence type="ECO:0000256" key="4">
    <source>
        <dbReference type="SAM" id="Coils"/>
    </source>
</evidence>
<feature type="region of interest" description="Disordered" evidence="5">
    <location>
        <begin position="660"/>
        <end position="711"/>
    </location>
</feature>
<keyword evidence="4" id="KW-0175">Coiled coil</keyword>
<feature type="repeat" description="ANK" evidence="3">
    <location>
        <begin position="77"/>
        <end position="109"/>
    </location>
</feature>
<feature type="compositionally biased region" description="Basic and acidic residues" evidence="5">
    <location>
        <begin position="593"/>
        <end position="626"/>
    </location>
</feature>
<dbReference type="InterPro" id="IPR002110">
    <property type="entry name" value="Ankyrin_rpt"/>
</dbReference>
<evidence type="ECO:0000256" key="2">
    <source>
        <dbReference type="ARBA" id="ARBA00023043"/>
    </source>
</evidence>
<dbReference type="PROSITE" id="PS50297">
    <property type="entry name" value="ANK_REP_REGION"/>
    <property type="match status" value="4"/>
</dbReference>
<feature type="repeat" description="ANK" evidence="3">
    <location>
        <begin position="9"/>
        <end position="41"/>
    </location>
</feature>
<reference evidence="6 7" key="1">
    <citation type="submission" date="2023-10" db="EMBL/GenBank/DDBJ databases">
        <title>Genomes of two closely related lineages of the louse Polyplax serrata with different host specificities.</title>
        <authorList>
            <person name="Martinu J."/>
            <person name="Tarabai H."/>
            <person name="Stefka J."/>
            <person name="Hypsa V."/>
        </authorList>
    </citation>
    <scope>NUCLEOTIDE SEQUENCE [LARGE SCALE GENOMIC DNA]</scope>
    <source>
        <strain evidence="6">HR10_N</strain>
    </source>
</reference>
<dbReference type="SUPFAM" id="SSF48403">
    <property type="entry name" value="Ankyrin repeat"/>
    <property type="match status" value="1"/>
</dbReference>
<comment type="caution">
    <text evidence="6">The sequence shown here is derived from an EMBL/GenBank/DDBJ whole genome shotgun (WGS) entry which is preliminary data.</text>
</comment>
<protein>
    <recommendedName>
        <fullName evidence="8">Ankyrin repeat domain-containing protein 6</fullName>
    </recommendedName>
</protein>
<feature type="compositionally biased region" description="Basic and acidic residues" evidence="5">
    <location>
        <begin position="551"/>
        <end position="585"/>
    </location>
</feature>
<evidence type="ECO:0008006" key="8">
    <source>
        <dbReference type="Google" id="ProtNLM"/>
    </source>
</evidence>
<name>A0AAN8RVP2_POLSC</name>
<gene>
    <name evidence="6" type="ORF">RUM43_002095</name>
</gene>
<feature type="coiled-coil region" evidence="4">
    <location>
        <begin position="325"/>
        <end position="352"/>
    </location>
</feature>
<dbReference type="PANTHER" id="PTHR24201:SF13">
    <property type="entry name" value="ANKYRIN REPEAT DOMAIN-CONTAINING PROTEIN 6-LIKE"/>
    <property type="match status" value="1"/>
</dbReference>
<evidence type="ECO:0000313" key="6">
    <source>
        <dbReference type="EMBL" id="KAK6628283.1"/>
    </source>
</evidence>
<evidence type="ECO:0000256" key="5">
    <source>
        <dbReference type="SAM" id="MobiDB-lite"/>
    </source>
</evidence>
<feature type="region of interest" description="Disordered" evidence="5">
    <location>
        <begin position="204"/>
        <end position="256"/>
    </location>
</feature>
<dbReference type="Proteomes" id="UP001372834">
    <property type="component" value="Unassembled WGS sequence"/>
</dbReference>
<sequence length="903" mass="103928">MSRSSLNKAGCTALQRAAAEGHVDVVKQLIKHGANVNIQDKVHGNTALHEASWKGYSKCVEALCQASKINLHVKNAGGFAPLHLACQNGHNQSCRELLMANCNPDLQNNYGDTPLHTSARYGHAGVTRILISADCQMSDQNKNGDTALHITAAMGRRKLTRILLEAGCDPNRRNKQNERAKDIAARKDLIEIIEIIDKTVPIKKKEKQKDKDKKDKENENKSKDKKRSKESGSSKDSSTRPKEKKKPKNEHQVHFETPVEAKWSPYGCHYYPDSKTFPKPRLDSLPHEPLKKGEQYYLDLAGNIRKGPVGVGYTCYCAPFFRHMEERLDRDKKELKDHIDAAQIRLDKKVTNLEVKTRSQLNEITRSMALERAKCQQRHLHLEQWLIRGSLFRNTERPKQSDTSQVRIVKSRSLENILEEKPQGNDGNLHRSVDILNERFDDMGNDDLKNRSSSREGKESGKGSSEVGDLASSEAEDIIDGVDPKRLKETNFAKRIEDTNRHERKMRRTTREISERIDQILKNAETADSMGIIYDEMLKWRSYHNAYNKRNEIPERKADKENQRVHQEKQTSPHREEQDESERLQNRHSYHKILRDESQKADLTSNERRMRRLSDPRGVIEEPERKSVQEIVSKLQKQHTVQELVEKIQRKTGLIHKSAQKWKENKLKNKEKSVKSVDEKKKSLEEKKDEPNSGETESEKKDNKVPHNYENIRQWDVPQEKLSQLPYRCRNTVYSPSPTRSLYGNDEYQRNYYKPTSGQEFTRNFGSDSRSSNRDIQYNCKFTPENEYEVREYHVERDDYASAVDVGNDLYGYGRSSGGVYDRDDMRMAIDPRKMLRNGDVHNYSPTQNDSGYSTKPYGGSSTGPSPSLSGQDIDCRSTEMKPPPYLPHHLKKLLEGRTSSLV</sequence>
<keyword evidence="2 3" id="KW-0040">ANK repeat</keyword>
<feature type="compositionally biased region" description="Basic and acidic residues" evidence="5">
    <location>
        <begin position="661"/>
        <end position="707"/>
    </location>
</feature>
<evidence type="ECO:0000256" key="3">
    <source>
        <dbReference type="PROSITE-ProRule" id="PRU00023"/>
    </source>
</evidence>
<dbReference type="PANTHER" id="PTHR24201">
    <property type="entry name" value="ANK_REP_REGION DOMAIN-CONTAINING PROTEIN"/>
    <property type="match status" value="1"/>
</dbReference>
<dbReference type="AlphaFoldDB" id="A0AAN8RVP2"/>
<organism evidence="6 7">
    <name type="scientific">Polyplax serrata</name>
    <name type="common">Common mouse louse</name>
    <dbReference type="NCBI Taxonomy" id="468196"/>
    <lineage>
        <taxon>Eukaryota</taxon>
        <taxon>Metazoa</taxon>
        <taxon>Ecdysozoa</taxon>
        <taxon>Arthropoda</taxon>
        <taxon>Hexapoda</taxon>
        <taxon>Insecta</taxon>
        <taxon>Pterygota</taxon>
        <taxon>Neoptera</taxon>
        <taxon>Paraneoptera</taxon>
        <taxon>Psocodea</taxon>
        <taxon>Troctomorpha</taxon>
        <taxon>Phthiraptera</taxon>
        <taxon>Anoplura</taxon>
        <taxon>Polyplacidae</taxon>
        <taxon>Polyplax</taxon>
    </lineage>
</organism>
<feature type="repeat" description="ANK" evidence="3">
    <location>
        <begin position="110"/>
        <end position="142"/>
    </location>
</feature>
<feature type="region of interest" description="Disordered" evidence="5">
    <location>
        <begin position="551"/>
        <end position="626"/>
    </location>
</feature>
<evidence type="ECO:0000256" key="1">
    <source>
        <dbReference type="ARBA" id="ARBA00022737"/>
    </source>
</evidence>
<proteinExistence type="predicted"/>
<feature type="compositionally biased region" description="Low complexity" evidence="5">
    <location>
        <begin position="851"/>
        <end position="871"/>
    </location>
</feature>
<dbReference type="Gene3D" id="1.25.40.20">
    <property type="entry name" value="Ankyrin repeat-containing domain"/>
    <property type="match status" value="1"/>
</dbReference>
<feature type="compositionally biased region" description="Basic and acidic residues" evidence="5">
    <location>
        <begin position="207"/>
        <end position="241"/>
    </location>
</feature>
<dbReference type="SMART" id="SM00248">
    <property type="entry name" value="ANK"/>
    <property type="match status" value="5"/>
</dbReference>
<dbReference type="InterPro" id="IPR050776">
    <property type="entry name" value="Ank_Repeat/CDKN_Inhibitor"/>
</dbReference>